<evidence type="ECO:0000256" key="1">
    <source>
        <dbReference type="ARBA" id="ARBA00023002"/>
    </source>
</evidence>
<evidence type="ECO:0000256" key="2">
    <source>
        <dbReference type="PROSITE-ProRule" id="PRU10007"/>
    </source>
</evidence>
<evidence type="ECO:0000313" key="6">
    <source>
        <dbReference type="Proteomes" id="UP001237292"/>
    </source>
</evidence>
<gene>
    <name evidence="5" type="ORF">QL104_14680</name>
</gene>
<feature type="domain" description="Aldehyde dehydrogenase" evidence="4">
    <location>
        <begin position="32"/>
        <end position="491"/>
    </location>
</feature>
<keyword evidence="6" id="KW-1185">Reference proteome</keyword>
<dbReference type="Pfam" id="PF00171">
    <property type="entry name" value="Aldedh"/>
    <property type="match status" value="1"/>
</dbReference>
<dbReference type="Gene3D" id="3.40.605.10">
    <property type="entry name" value="Aldehyde Dehydrogenase, Chain A, domain 1"/>
    <property type="match status" value="1"/>
</dbReference>
<dbReference type="RefSeq" id="WP_282878061.1">
    <property type="nucleotide sequence ID" value="NZ_CP133164.1"/>
</dbReference>
<name>A0ABY9NQP5_9PSED</name>
<dbReference type="InterPro" id="IPR016160">
    <property type="entry name" value="Ald_DH_CS_CYS"/>
</dbReference>
<dbReference type="InterPro" id="IPR016163">
    <property type="entry name" value="Ald_DH_C"/>
</dbReference>
<dbReference type="PROSITE" id="PS00687">
    <property type="entry name" value="ALDEHYDE_DEHYDR_GLU"/>
    <property type="match status" value="1"/>
</dbReference>
<keyword evidence="1 3" id="KW-0560">Oxidoreductase</keyword>
<evidence type="ECO:0000259" key="4">
    <source>
        <dbReference type="Pfam" id="PF00171"/>
    </source>
</evidence>
<dbReference type="Proteomes" id="UP001237292">
    <property type="component" value="Chromosome"/>
</dbReference>
<dbReference type="PROSITE" id="PS00070">
    <property type="entry name" value="ALDEHYDE_DEHYDR_CYS"/>
    <property type="match status" value="1"/>
</dbReference>
<dbReference type="InterPro" id="IPR015590">
    <property type="entry name" value="Aldehyde_DH_dom"/>
</dbReference>
<reference evidence="5 6" key="1">
    <citation type="journal article" date="2023" name="Access Microbiol">
        <title>The genome of a steinernematid-associated Pseudomonas piscis bacterium encodes the biosynthesis of insect toxins.</title>
        <authorList>
            <person name="Awori R.M."/>
            <person name="Hendre P."/>
            <person name="Amugune N.O."/>
        </authorList>
    </citation>
    <scope>NUCLEOTIDE SEQUENCE [LARGE SCALE GENOMIC DNA]</scope>
    <source>
        <strain evidence="5 6">75</strain>
    </source>
</reference>
<dbReference type="SUPFAM" id="SSF53720">
    <property type="entry name" value="ALDH-like"/>
    <property type="match status" value="1"/>
</dbReference>
<feature type="active site" evidence="2">
    <location>
        <position position="268"/>
    </location>
</feature>
<dbReference type="InterPro" id="IPR016162">
    <property type="entry name" value="Ald_DH_N"/>
</dbReference>
<sequence>MSVAIDPRVAAFIDSQHGLLIDGHSRPALSGARMPVHNPATGEQLTEVAMAAQADIDLAVGAARRAFEGSWKAQRPADRERLLLKLADLLEANGEELAQLETLNNGQSIHLARALEVGAAAEFTRYMAGWATKIEGKSLDVSIAAVPGAQYRAYTVPEPVGVVGAIVPWNFPLLMAIWKIVPALACGCTVVLKPADETPLTALRLGQLCLEAGIAPGVVNVVTGTGAGAGAALAAHPGIDKLAFTGSTQVGKLIGHAAVDNMTRFSLELGGKSPVIVLDDCDPDTAAAGASAAIFFNQGQVCTAGSRLYIQRGIYQQVLDRLVAIAGSLSIGPGLDEQAQINPLVSAKQQRRVLQMVERGVEEGARVLCGGTPFGERGFYVRPTVVADVQAGQQLVREEIFGPVVVAMPFDTLEEVVALANDNQYGLGASIWSNDLGQVMRLIPQIKAGTVWVNTHNMLDPSMPFGGYKQSGIGREMGHAAIEAYTENKSVCIAYQAVEKLPALPSLR</sequence>
<dbReference type="InterPro" id="IPR029510">
    <property type="entry name" value="Ald_DH_CS_GLU"/>
</dbReference>
<evidence type="ECO:0000256" key="3">
    <source>
        <dbReference type="RuleBase" id="RU003345"/>
    </source>
</evidence>
<proteinExistence type="inferred from homology"/>
<dbReference type="InterPro" id="IPR016161">
    <property type="entry name" value="Ald_DH/histidinol_DH"/>
</dbReference>
<comment type="similarity">
    <text evidence="3">Belongs to the aldehyde dehydrogenase family.</text>
</comment>
<organism evidence="5 6">
    <name type="scientific">Pseudomonas piscis</name>
    <dbReference type="NCBI Taxonomy" id="2614538"/>
    <lineage>
        <taxon>Bacteria</taxon>
        <taxon>Pseudomonadati</taxon>
        <taxon>Pseudomonadota</taxon>
        <taxon>Gammaproteobacteria</taxon>
        <taxon>Pseudomonadales</taxon>
        <taxon>Pseudomonadaceae</taxon>
        <taxon>Pseudomonas</taxon>
    </lineage>
</organism>
<accession>A0ABY9NQP5</accession>
<dbReference type="EMBL" id="CP133164">
    <property type="protein sequence ID" value="WMN20586.1"/>
    <property type="molecule type" value="Genomic_DNA"/>
</dbReference>
<protein>
    <submittedName>
        <fullName evidence="5">Aldehyde dehydrogenase family protein</fullName>
    </submittedName>
</protein>
<evidence type="ECO:0000313" key="5">
    <source>
        <dbReference type="EMBL" id="WMN20586.1"/>
    </source>
</evidence>
<dbReference type="PANTHER" id="PTHR11699">
    <property type="entry name" value="ALDEHYDE DEHYDROGENASE-RELATED"/>
    <property type="match status" value="1"/>
</dbReference>
<dbReference type="Gene3D" id="3.40.309.10">
    <property type="entry name" value="Aldehyde Dehydrogenase, Chain A, domain 2"/>
    <property type="match status" value="1"/>
</dbReference>